<keyword evidence="6" id="KW-1133">Transmembrane helix</keyword>
<dbReference type="GO" id="GO:0008270">
    <property type="term" value="F:zinc ion binding"/>
    <property type="evidence" value="ECO:0007669"/>
    <property type="project" value="UniProtKB-KW"/>
</dbReference>
<evidence type="ECO:0000256" key="2">
    <source>
        <dbReference type="ARBA" id="ARBA00022771"/>
    </source>
</evidence>
<protein>
    <recommendedName>
        <fullName evidence="7">RING-type domain-containing protein</fullName>
    </recommendedName>
</protein>
<evidence type="ECO:0000256" key="4">
    <source>
        <dbReference type="PROSITE-ProRule" id="PRU00175"/>
    </source>
</evidence>
<organism evidence="8 9">
    <name type="scientific">Caenorhabditis bovis</name>
    <dbReference type="NCBI Taxonomy" id="2654633"/>
    <lineage>
        <taxon>Eukaryota</taxon>
        <taxon>Metazoa</taxon>
        <taxon>Ecdysozoa</taxon>
        <taxon>Nematoda</taxon>
        <taxon>Chromadorea</taxon>
        <taxon>Rhabditida</taxon>
        <taxon>Rhabditina</taxon>
        <taxon>Rhabditomorpha</taxon>
        <taxon>Rhabditoidea</taxon>
        <taxon>Rhabditidae</taxon>
        <taxon>Peloderinae</taxon>
        <taxon>Caenorhabditis</taxon>
    </lineage>
</organism>
<feature type="transmembrane region" description="Helical" evidence="6">
    <location>
        <begin position="162"/>
        <end position="186"/>
    </location>
</feature>
<feature type="region of interest" description="Disordered" evidence="5">
    <location>
        <begin position="312"/>
        <end position="336"/>
    </location>
</feature>
<dbReference type="Pfam" id="PF13923">
    <property type="entry name" value="zf-C3HC4_2"/>
    <property type="match status" value="1"/>
</dbReference>
<dbReference type="InterPro" id="IPR013083">
    <property type="entry name" value="Znf_RING/FYVE/PHD"/>
</dbReference>
<evidence type="ECO:0000256" key="6">
    <source>
        <dbReference type="SAM" id="Phobius"/>
    </source>
</evidence>
<keyword evidence="2 4" id="KW-0863">Zinc-finger</keyword>
<accession>A0A8S1ECH5</accession>
<keyword evidence="9" id="KW-1185">Reference proteome</keyword>
<evidence type="ECO:0000313" key="9">
    <source>
        <dbReference type="Proteomes" id="UP000494206"/>
    </source>
</evidence>
<dbReference type="SMART" id="SM00184">
    <property type="entry name" value="RING"/>
    <property type="match status" value="1"/>
</dbReference>
<comment type="caution">
    <text evidence="8">The sequence shown here is derived from an EMBL/GenBank/DDBJ whole genome shotgun (WGS) entry which is preliminary data.</text>
</comment>
<dbReference type="AlphaFoldDB" id="A0A8S1ECH5"/>
<feature type="domain" description="RING-type" evidence="7">
    <location>
        <begin position="8"/>
        <end position="46"/>
    </location>
</feature>
<dbReference type="PANTHER" id="PTHR23327">
    <property type="entry name" value="RING FINGER PROTEIN 127"/>
    <property type="match status" value="1"/>
</dbReference>
<proteinExistence type="predicted"/>
<dbReference type="OrthoDB" id="5792560at2759"/>
<sequence length="336" mass="38712">MHDEDFSCSICLDILIEPQIIQCGHTFCRICIEECRNISDNCPYCHTFFNALIPDRRLESITMCWMQKQGRGDEYAAKRERNRELISLRKASLVYLWTTLHRQPNRTMPLDEILNKNPKLKDEVYRQIRIQNGIGLKVYTDKDTNVRENNEQFEQNGTPCNAFAAIMIAYIVLGAIFFSCLIRLLVQFLIRRCIRREQQFRRTQSETDIFYPPTIEETVSQANQNFGFTDPPPRYEQLFKRGESTSANPPSYEQSARSMSMLSVENLDHPTPTLSESMDMENVAANILTHAQQCAHRYTAQGAQNLIATITTPSSSSSEGHLQPPQENAPPEYQTR</sequence>
<dbReference type="Proteomes" id="UP000494206">
    <property type="component" value="Unassembled WGS sequence"/>
</dbReference>
<dbReference type="PROSITE" id="PS00518">
    <property type="entry name" value="ZF_RING_1"/>
    <property type="match status" value="1"/>
</dbReference>
<keyword evidence="1" id="KW-0479">Metal-binding</keyword>
<keyword evidence="6" id="KW-0812">Transmembrane</keyword>
<dbReference type="Gene3D" id="3.30.40.10">
    <property type="entry name" value="Zinc/RING finger domain, C3HC4 (zinc finger)"/>
    <property type="match status" value="1"/>
</dbReference>
<evidence type="ECO:0000256" key="3">
    <source>
        <dbReference type="ARBA" id="ARBA00022833"/>
    </source>
</evidence>
<evidence type="ECO:0000256" key="5">
    <source>
        <dbReference type="SAM" id="MobiDB-lite"/>
    </source>
</evidence>
<dbReference type="InterPro" id="IPR017907">
    <property type="entry name" value="Znf_RING_CS"/>
</dbReference>
<dbReference type="PROSITE" id="PS50089">
    <property type="entry name" value="ZF_RING_2"/>
    <property type="match status" value="1"/>
</dbReference>
<evidence type="ECO:0000259" key="7">
    <source>
        <dbReference type="PROSITE" id="PS50089"/>
    </source>
</evidence>
<keyword evidence="3" id="KW-0862">Zinc</keyword>
<gene>
    <name evidence="8" type="ORF">CBOVIS_LOCUS4124</name>
</gene>
<dbReference type="InterPro" id="IPR001841">
    <property type="entry name" value="Znf_RING"/>
</dbReference>
<evidence type="ECO:0000313" key="8">
    <source>
        <dbReference type="EMBL" id="CAB3401369.1"/>
    </source>
</evidence>
<keyword evidence="6" id="KW-0472">Membrane</keyword>
<evidence type="ECO:0000256" key="1">
    <source>
        <dbReference type="ARBA" id="ARBA00022723"/>
    </source>
</evidence>
<dbReference type="EMBL" id="CADEPM010000003">
    <property type="protein sequence ID" value="CAB3401369.1"/>
    <property type="molecule type" value="Genomic_DNA"/>
</dbReference>
<name>A0A8S1ECH5_9PELO</name>
<reference evidence="8 9" key="1">
    <citation type="submission" date="2020-04" db="EMBL/GenBank/DDBJ databases">
        <authorList>
            <person name="Laetsch R D."/>
            <person name="Stevens L."/>
            <person name="Kumar S."/>
            <person name="Blaxter L. M."/>
        </authorList>
    </citation>
    <scope>NUCLEOTIDE SEQUENCE [LARGE SCALE GENOMIC DNA]</scope>
</reference>
<dbReference type="SUPFAM" id="SSF57850">
    <property type="entry name" value="RING/U-box"/>
    <property type="match status" value="1"/>
</dbReference>